<dbReference type="eggNOG" id="COG3285">
    <property type="taxonomic scope" value="Bacteria"/>
</dbReference>
<dbReference type="InterPro" id="IPR014145">
    <property type="entry name" value="LigD_pol_dom"/>
</dbReference>
<reference evidence="2 3" key="1">
    <citation type="submission" date="2016-10" db="EMBL/GenBank/DDBJ databases">
        <authorList>
            <person name="de Groot N.N."/>
        </authorList>
    </citation>
    <scope>NUCLEOTIDE SEQUENCE [LARGE SCALE GENOMIC DNA]</scope>
    <source>
        <strain evidence="2 3">DSM 44149</strain>
    </source>
</reference>
<name>A0A1G9TAH0_ALLAB</name>
<evidence type="ECO:0000313" key="3">
    <source>
        <dbReference type="Proteomes" id="UP000183376"/>
    </source>
</evidence>
<dbReference type="PANTHER" id="PTHR42705:SF2">
    <property type="entry name" value="BIFUNCTIONAL NON-HOMOLOGOUS END JOINING PROTEIN LIGD"/>
    <property type="match status" value="1"/>
</dbReference>
<evidence type="ECO:0000259" key="1">
    <source>
        <dbReference type="Pfam" id="PF21686"/>
    </source>
</evidence>
<dbReference type="InterPro" id="IPR033649">
    <property type="entry name" value="MtLigD_Pol-like"/>
</dbReference>
<organism evidence="2 3">
    <name type="scientific">Allokutzneria albata</name>
    <name type="common">Kibdelosporangium albatum</name>
    <dbReference type="NCBI Taxonomy" id="211114"/>
    <lineage>
        <taxon>Bacteria</taxon>
        <taxon>Bacillati</taxon>
        <taxon>Actinomycetota</taxon>
        <taxon>Actinomycetes</taxon>
        <taxon>Pseudonocardiales</taxon>
        <taxon>Pseudonocardiaceae</taxon>
        <taxon>Allokutzneria</taxon>
    </lineage>
</organism>
<dbReference type="RefSeq" id="WP_030433056.1">
    <property type="nucleotide sequence ID" value="NZ_JOEF01000035.1"/>
</dbReference>
<sequence length="305" mass="33771">MSQATPVRVDGRTLKLSNLDKVLYPEDGFTKGEVIDYYARIAPVMLPHLADRALTLKRYPDGVDGMSFFEKNVSRHAPDWVRTVRLSTPGSSRGAEHADYAVVQDTATLVWAANLAALELHIPQWTVGPRGARRDPDLLVFDLDPGAPATIVECCRVAELLRGALAEDGLPAYPKTSGSKGLQLYVPITAPDSERPREYARELAERLAADRPQQIVAKMIKAIRGGKVLIDWSQNNTAKTTVAPYSLRARERPTVSTPVTWDEVEACRKPRDLVFTSADVLDRVAEHGDLLADLLGDRFPLPRRR</sequence>
<dbReference type="InterPro" id="IPR052171">
    <property type="entry name" value="NHEJ_LigD"/>
</dbReference>
<proteinExistence type="predicted"/>
<accession>A0A1G9TAH0</accession>
<dbReference type="EMBL" id="LT629701">
    <property type="protein sequence ID" value="SDM44660.1"/>
    <property type="molecule type" value="Genomic_DNA"/>
</dbReference>
<dbReference type="Gene3D" id="3.90.920.10">
    <property type="entry name" value="DNA primase, PRIM domain"/>
    <property type="match status" value="1"/>
</dbReference>
<feature type="domain" description="DNA ligase D polymerase" evidence="1">
    <location>
        <begin position="30"/>
        <end position="290"/>
    </location>
</feature>
<dbReference type="NCBIfam" id="TIGR02778">
    <property type="entry name" value="ligD_pol"/>
    <property type="match status" value="1"/>
</dbReference>
<dbReference type="CDD" id="cd04863">
    <property type="entry name" value="MtLigD_Pol_like"/>
    <property type="match status" value="1"/>
</dbReference>
<dbReference type="STRING" id="211114.SAMN04489726_1668"/>
<dbReference type="PANTHER" id="PTHR42705">
    <property type="entry name" value="BIFUNCTIONAL NON-HOMOLOGOUS END JOINING PROTEIN LIGD"/>
    <property type="match status" value="1"/>
</dbReference>
<dbReference type="Pfam" id="PF21686">
    <property type="entry name" value="LigD_Prim-Pol"/>
    <property type="match status" value="1"/>
</dbReference>
<dbReference type="Proteomes" id="UP000183376">
    <property type="component" value="Chromosome I"/>
</dbReference>
<gene>
    <name evidence="2" type="ORF">SAMN04489726_1668</name>
</gene>
<dbReference type="AlphaFoldDB" id="A0A1G9TAH0"/>
<keyword evidence="3" id="KW-1185">Reference proteome</keyword>
<evidence type="ECO:0000313" key="2">
    <source>
        <dbReference type="EMBL" id="SDM44660.1"/>
    </source>
</evidence>
<dbReference type="OrthoDB" id="9802472at2"/>
<protein>
    <submittedName>
        <fullName evidence="2">Bifunctional non-homologous end joining protein LigD</fullName>
    </submittedName>
</protein>